<dbReference type="EMBL" id="CM042891">
    <property type="protein sequence ID" value="KAI4302599.1"/>
    <property type="molecule type" value="Genomic_DNA"/>
</dbReference>
<protein>
    <submittedName>
        <fullName evidence="1">Uncharacterized protein</fullName>
    </submittedName>
</protein>
<accession>A0ACB9KYJ0</accession>
<proteinExistence type="predicted"/>
<reference evidence="2" key="1">
    <citation type="journal article" date="2023" name="Front. Plant Sci.">
        <title>Chromosomal-level genome assembly of Melastoma candidum provides insights into trichome evolution.</title>
        <authorList>
            <person name="Zhong Y."/>
            <person name="Wu W."/>
            <person name="Sun C."/>
            <person name="Zou P."/>
            <person name="Liu Y."/>
            <person name="Dai S."/>
            <person name="Zhou R."/>
        </authorList>
    </citation>
    <scope>NUCLEOTIDE SEQUENCE [LARGE SCALE GENOMIC DNA]</scope>
</reference>
<comment type="caution">
    <text evidence="1">The sequence shown here is derived from an EMBL/GenBank/DDBJ whole genome shotgun (WGS) entry which is preliminary data.</text>
</comment>
<evidence type="ECO:0000313" key="2">
    <source>
        <dbReference type="Proteomes" id="UP001057402"/>
    </source>
</evidence>
<name>A0ACB9KYJ0_9MYRT</name>
<gene>
    <name evidence="1" type="ORF">MLD38_038323</name>
</gene>
<sequence>MSPPVEIRNWVILFVLCLTLGSLTFYLTGESYRHTYSTGDTLFAKMNSLTSIQTLIPFSYYSLPFCKPLGGIMRRSSRNLGGALMGDQVMNSPYRFSMNINESKYLCTTSPLSLDDVAVLQQRIRELYQVNIALDSLPARRYVNTGHYEIMWTGFQVGYNEHRGDENVYVINHLKFRISVHESSMSGGCMIGGDYSKYGYEIVGFEVVPYSINYRHKEEEKLKMYDDMDLADCPFNHISPQIIRENEQISFTYEVEFVKSDLAWSSRWDLYVEKNVRILWSSVMSSMISILFLSCIVLVIFLRSVWRELRMHDELGKLTEPAYVNSESSGWKIVAGDAFRKPSHPMILCALVGNGVQITIAAIVAVALARSGFVTPALRRLVLTQVIMLYLLAGLIGGYVSVTLWKMIQHTVERWHIVSLLAGLLFPGISFLVHLIVNFALWKSKSTAVISIYWYSVFLSLWLLVSLPLTVLGGFLAKRVETIQFPVPLNDIPREIPRRRFPVSIAVAASGILPFGILFIQLLFILSSITFNRNFSSFGFLLLSLVMFVISCGGVSLVLTYRNLSAENWQWWWKAFFASGSVGVYMFLYCINYLVYDLKGLSSPATTVVYLSYALIAAVSIMLSAGSIGLLVSFLFVVLLYSCIKV</sequence>
<keyword evidence="2" id="KW-1185">Reference proteome</keyword>
<evidence type="ECO:0000313" key="1">
    <source>
        <dbReference type="EMBL" id="KAI4302599.1"/>
    </source>
</evidence>
<organism evidence="1 2">
    <name type="scientific">Melastoma candidum</name>
    <dbReference type="NCBI Taxonomy" id="119954"/>
    <lineage>
        <taxon>Eukaryota</taxon>
        <taxon>Viridiplantae</taxon>
        <taxon>Streptophyta</taxon>
        <taxon>Embryophyta</taxon>
        <taxon>Tracheophyta</taxon>
        <taxon>Spermatophyta</taxon>
        <taxon>Magnoliopsida</taxon>
        <taxon>eudicotyledons</taxon>
        <taxon>Gunneridae</taxon>
        <taxon>Pentapetalae</taxon>
        <taxon>rosids</taxon>
        <taxon>malvids</taxon>
        <taxon>Myrtales</taxon>
        <taxon>Melastomataceae</taxon>
        <taxon>Melastomatoideae</taxon>
        <taxon>Melastomateae</taxon>
        <taxon>Melastoma</taxon>
    </lineage>
</organism>
<dbReference type="Proteomes" id="UP001057402">
    <property type="component" value="Chromosome 12"/>
</dbReference>